<keyword evidence="1" id="KW-0472">Membrane</keyword>
<accession>A0ABP9Q091</accession>
<sequence length="148" mass="16710">MKILYFLYGKLLTVLALASLPLLAISLLSPIEDINVFGMYYYLAWLWFLCFLSIGYLSVGTYRLSLLGKRNRHGQHANYPLLRHGTFGLVTSLGALYLLALLVPATALAPDGTPWWQLPTWVLVTYITTPPSWLPWGPFLILVSRLII</sequence>
<keyword evidence="1" id="KW-0812">Transmembrane</keyword>
<proteinExistence type="predicted"/>
<comment type="caution">
    <text evidence="2">The sequence shown here is derived from an EMBL/GenBank/DDBJ whole genome shotgun (WGS) entry which is preliminary data.</text>
</comment>
<evidence type="ECO:0000313" key="2">
    <source>
        <dbReference type="EMBL" id="GAA5154386.1"/>
    </source>
</evidence>
<dbReference type="EMBL" id="BAABJP010000008">
    <property type="protein sequence ID" value="GAA5154386.1"/>
    <property type="molecule type" value="Genomic_DNA"/>
</dbReference>
<keyword evidence="3" id="KW-1185">Reference proteome</keyword>
<reference evidence="3" key="1">
    <citation type="journal article" date="2019" name="Int. J. Syst. Evol. Microbiol.">
        <title>The Global Catalogue of Microorganisms (GCM) 10K type strain sequencing project: providing services to taxonomists for standard genome sequencing and annotation.</title>
        <authorList>
            <consortium name="The Broad Institute Genomics Platform"/>
            <consortium name="The Broad Institute Genome Sequencing Center for Infectious Disease"/>
            <person name="Wu L."/>
            <person name="Ma J."/>
        </authorList>
    </citation>
    <scope>NUCLEOTIDE SEQUENCE [LARGE SCALE GENOMIC DNA]</scope>
    <source>
        <strain evidence="3">JCM 18303</strain>
    </source>
</reference>
<gene>
    <name evidence="2" type="ORF">GCM10023321_26110</name>
</gene>
<feature type="transmembrane region" description="Helical" evidence="1">
    <location>
        <begin position="85"/>
        <end position="109"/>
    </location>
</feature>
<protein>
    <submittedName>
        <fullName evidence="2">Uncharacterized protein</fullName>
    </submittedName>
</protein>
<feature type="transmembrane region" description="Helical" evidence="1">
    <location>
        <begin position="121"/>
        <end position="143"/>
    </location>
</feature>
<feature type="transmembrane region" description="Helical" evidence="1">
    <location>
        <begin position="40"/>
        <end position="64"/>
    </location>
</feature>
<dbReference type="RefSeq" id="WP_185061595.1">
    <property type="nucleotide sequence ID" value="NZ_BAABJP010000008.1"/>
</dbReference>
<keyword evidence="1" id="KW-1133">Transmembrane helix</keyword>
<organism evidence="2 3">
    <name type="scientific">Pseudonocardia eucalypti</name>
    <dbReference type="NCBI Taxonomy" id="648755"/>
    <lineage>
        <taxon>Bacteria</taxon>
        <taxon>Bacillati</taxon>
        <taxon>Actinomycetota</taxon>
        <taxon>Actinomycetes</taxon>
        <taxon>Pseudonocardiales</taxon>
        <taxon>Pseudonocardiaceae</taxon>
        <taxon>Pseudonocardia</taxon>
    </lineage>
</organism>
<name>A0ABP9Q091_9PSEU</name>
<evidence type="ECO:0000313" key="3">
    <source>
        <dbReference type="Proteomes" id="UP001428817"/>
    </source>
</evidence>
<dbReference type="Proteomes" id="UP001428817">
    <property type="component" value="Unassembled WGS sequence"/>
</dbReference>
<evidence type="ECO:0000256" key="1">
    <source>
        <dbReference type="SAM" id="Phobius"/>
    </source>
</evidence>